<dbReference type="PROSITE" id="PS51371">
    <property type="entry name" value="CBS"/>
    <property type="match status" value="1"/>
</dbReference>
<dbReference type="InterPro" id="IPR005892">
    <property type="entry name" value="Gly-betaine_transp_ATP-bd"/>
</dbReference>
<keyword evidence="8" id="KW-0472">Membrane</keyword>
<comment type="catalytic activity">
    <reaction evidence="8">
        <text>a quaternary ammonium(out) + ATP + H2O = a quaternary ammonium(in) + ADP + phosphate + H(+)</text>
        <dbReference type="Rhea" id="RHEA:11036"/>
        <dbReference type="ChEBI" id="CHEBI:15377"/>
        <dbReference type="ChEBI" id="CHEBI:15378"/>
        <dbReference type="ChEBI" id="CHEBI:30616"/>
        <dbReference type="ChEBI" id="CHEBI:35267"/>
        <dbReference type="ChEBI" id="CHEBI:43474"/>
        <dbReference type="ChEBI" id="CHEBI:456216"/>
    </reaction>
</comment>
<dbReference type="SUPFAM" id="SSF54631">
    <property type="entry name" value="CBS-domain pair"/>
    <property type="match status" value="1"/>
</dbReference>
<evidence type="ECO:0000313" key="11">
    <source>
        <dbReference type="EMBL" id="MCP1101402.1"/>
    </source>
</evidence>
<dbReference type="InterPro" id="IPR000644">
    <property type="entry name" value="CBS_dom"/>
</dbReference>
<evidence type="ECO:0000256" key="4">
    <source>
        <dbReference type="ARBA" id="ARBA00022840"/>
    </source>
</evidence>
<evidence type="ECO:0000256" key="6">
    <source>
        <dbReference type="ARBA" id="ARBA00023122"/>
    </source>
</evidence>
<keyword evidence="4 8" id="KW-0067">ATP-binding</keyword>
<dbReference type="InterPro" id="IPR003439">
    <property type="entry name" value="ABC_transporter-like_ATP-bd"/>
</dbReference>
<dbReference type="EMBL" id="JAMZFW010000003">
    <property type="protein sequence ID" value="MCP1101402.1"/>
    <property type="molecule type" value="Genomic_DNA"/>
</dbReference>
<dbReference type="InterPro" id="IPR027417">
    <property type="entry name" value="P-loop_NTPase"/>
</dbReference>
<evidence type="ECO:0000256" key="8">
    <source>
        <dbReference type="RuleBase" id="RU369116"/>
    </source>
</evidence>
<comment type="similarity">
    <text evidence="1 8">Belongs to the ABC transporter superfamily.</text>
</comment>
<evidence type="ECO:0000313" key="12">
    <source>
        <dbReference type="Proteomes" id="UP001523566"/>
    </source>
</evidence>
<evidence type="ECO:0000256" key="1">
    <source>
        <dbReference type="ARBA" id="ARBA00005417"/>
    </source>
</evidence>
<organism evidence="11 12">
    <name type="scientific">Aequitasia blattaphilus</name>
    <dbReference type="NCBI Taxonomy" id="2949332"/>
    <lineage>
        <taxon>Bacteria</taxon>
        <taxon>Bacillati</taxon>
        <taxon>Bacillota</taxon>
        <taxon>Clostridia</taxon>
        <taxon>Lachnospirales</taxon>
        <taxon>Lachnospiraceae</taxon>
        <taxon>Aequitasia</taxon>
    </lineage>
</organism>
<dbReference type="Proteomes" id="UP001523566">
    <property type="component" value="Unassembled WGS sequence"/>
</dbReference>
<evidence type="ECO:0000256" key="7">
    <source>
        <dbReference type="PROSITE-ProRule" id="PRU00703"/>
    </source>
</evidence>
<dbReference type="Pfam" id="PF00571">
    <property type="entry name" value="CBS"/>
    <property type="match status" value="1"/>
</dbReference>
<dbReference type="PANTHER" id="PTHR43869">
    <property type="entry name" value="GLYCINE BETAINE/PROLINE BETAINE TRANSPORT SYSTEM ATP-BINDING PROTEIN PROV"/>
    <property type="match status" value="1"/>
</dbReference>
<dbReference type="Pfam" id="PF00005">
    <property type="entry name" value="ABC_tran"/>
    <property type="match status" value="1"/>
</dbReference>
<sequence>MIEFKNVFKAYKGNKVISDISFTINTGEFVVIIGASGCGKTTTLKMINRLIDPTAGHILIDGEDISKKDLIKMRRKMGYVIQQTGLFPHMSIKDNIEIIPKVEKYSKEDIQKKTYELMEMVGLNCEEFLDRYPAELSGGQQQRVGVARAFATDPDIILMDEPLSALDPITRIGLQDELVELQRKLKKTIVFVTHDMDEAIKIADRICIMDKGHIVQYDTPENILKSPANDFVSEFVGKKRIWASPQFIKAKDIMEENNITGNGNLSLFKGMEIMRSAKDDALMIVEAKTKKIQGVLYAQSVPFDMDRTLPIKQVMEENYIYASPEDSILQVLKAVMKNDISSIPVVDAEGMLQGVITRSTLIATLSQQYMKEEV</sequence>
<evidence type="ECO:0000259" key="10">
    <source>
        <dbReference type="PROSITE" id="PS51371"/>
    </source>
</evidence>
<name>A0ABT1E8T4_9FIRM</name>
<dbReference type="SMART" id="SM00382">
    <property type="entry name" value="AAA"/>
    <property type="match status" value="1"/>
</dbReference>
<dbReference type="InterPro" id="IPR003593">
    <property type="entry name" value="AAA+_ATPase"/>
</dbReference>
<comment type="subunit">
    <text evidence="8">The complex is probably composed of two ATP-binding proteins, two transmembrane proteins and a solute-binding protein.</text>
</comment>
<comment type="caution">
    <text evidence="11">The sequence shown here is derived from an EMBL/GenBank/DDBJ whole genome shotgun (WGS) entry which is preliminary data.</text>
</comment>
<keyword evidence="2 8" id="KW-0813">Transport</keyword>
<keyword evidence="5" id="KW-0029">Amino-acid transport</keyword>
<dbReference type="Gene3D" id="3.40.50.300">
    <property type="entry name" value="P-loop containing nucleotide triphosphate hydrolases"/>
    <property type="match status" value="1"/>
</dbReference>
<evidence type="ECO:0000256" key="3">
    <source>
        <dbReference type="ARBA" id="ARBA00022741"/>
    </source>
</evidence>
<keyword evidence="8" id="KW-0997">Cell inner membrane</keyword>
<dbReference type="PANTHER" id="PTHR43869:SF1">
    <property type="entry name" value="GLYCINE BETAINE_PROLINE BETAINE TRANSPORT SYSTEM ATP-BINDING PROTEIN PROV"/>
    <property type="match status" value="1"/>
</dbReference>
<keyword evidence="8" id="KW-1003">Cell membrane</keyword>
<dbReference type="SMART" id="SM00116">
    <property type="entry name" value="CBS"/>
    <property type="match status" value="2"/>
</dbReference>
<keyword evidence="12" id="KW-1185">Reference proteome</keyword>
<accession>A0ABT1E8T4</accession>
<dbReference type="EC" id="7.6.2.9" evidence="8"/>
<dbReference type="PROSITE" id="PS00211">
    <property type="entry name" value="ABC_TRANSPORTER_1"/>
    <property type="match status" value="1"/>
</dbReference>
<evidence type="ECO:0000256" key="2">
    <source>
        <dbReference type="ARBA" id="ARBA00022448"/>
    </source>
</evidence>
<dbReference type="GO" id="GO:0005524">
    <property type="term" value="F:ATP binding"/>
    <property type="evidence" value="ECO:0007669"/>
    <property type="project" value="UniProtKB-KW"/>
</dbReference>
<dbReference type="InterPro" id="IPR046342">
    <property type="entry name" value="CBS_dom_sf"/>
</dbReference>
<evidence type="ECO:0000256" key="5">
    <source>
        <dbReference type="ARBA" id="ARBA00022970"/>
    </source>
</evidence>
<dbReference type="RefSeq" id="WP_262065187.1">
    <property type="nucleotide sequence ID" value="NZ_JAMXOD010000003.1"/>
</dbReference>
<protein>
    <recommendedName>
        <fullName evidence="8">Quaternary amine transport ATP-binding protein</fullName>
        <ecNumber evidence="8">7.6.2.9</ecNumber>
    </recommendedName>
</protein>
<gene>
    <name evidence="11" type="ORF">NK125_03115</name>
</gene>
<proteinExistence type="inferred from homology"/>
<dbReference type="InterPro" id="IPR051921">
    <property type="entry name" value="ABC_osmolyte_uptake_ATP-bind"/>
</dbReference>
<dbReference type="Gene3D" id="3.10.580.10">
    <property type="entry name" value="CBS-domain"/>
    <property type="match status" value="1"/>
</dbReference>
<comment type="subcellular location">
    <subcellularLocation>
        <location evidence="8">Cell inner membrane</location>
        <topology evidence="8">Peripheral membrane protein</topology>
    </subcellularLocation>
</comment>
<dbReference type="NCBIfam" id="TIGR01186">
    <property type="entry name" value="proV"/>
    <property type="match status" value="1"/>
</dbReference>
<keyword evidence="3 8" id="KW-0547">Nucleotide-binding</keyword>
<feature type="domain" description="CBS" evidence="10">
    <location>
        <begin position="315"/>
        <end position="372"/>
    </location>
</feature>
<evidence type="ECO:0000259" key="9">
    <source>
        <dbReference type="PROSITE" id="PS50893"/>
    </source>
</evidence>
<dbReference type="PROSITE" id="PS50893">
    <property type="entry name" value="ABC_TRANSPORTER_2"/>
    <property type="match status" value="1"/>
</dbReference>
<dbReference type="SUPFAM" id="SSF52540">
    <property type="entry name" value="P-loop containing nucleoside triphosphate hydrolases"/>
    <property type="match status" value="1"/>
</dbReference>
<dbReference type="InterPro" id="IPR017871">
    <property type="entry name" value="ABC_transporter-like_CS"/>
</dbReference>
<keyword evidence="6 7" id="KW-0129">CBS domain</keyword>
<feature type="domain" description="ABC transporter" evidence="9">
    <location>
        <begin position="2"/>
        <end position="236"/>
    </location>
</feature>
<reference evidence="11 12" key="1">
    <citation type="journal article" date="2022" name="Genome Biol. Evol.">
        <title>Host diet, physiology and behaviors set the stage for Lachnospiraceae cladogenesis.</title>
        <authorList>
            <person name="Vera-Ponce De Leon A."/>
            <person name="Schneider M."/>
            <person name="Jahnes B.C."/>
            <person name="Sadowski V."/>
            <person name="Camuy-Velez L.A."/>
            <person name="Duan J."/>
            <person name="Sabree Z.L."/>
        </authorList>
    </citation>
    <scope>NUCLEOTIDE SEQUENCE [LARGE SCALE GENOMIC DNA]</scope>
    <source>
        <strain evidence="11 12">PAL113</strain>
    </source>
</reference>